<keyword evidence="1" id="KW-0813">Transport</keyword>
<organism evidence="10 11">
    <name type="scientific">Gimibacter soli</name>
    <dbReference type="NCBI Taxonomy" id="3024400"/>
    <lineage>
        <taxon>Bacteria</taxon>
        <taxon>Pseudomonadati</taxon>
        <taxon>Pseudomonadota</taxon>
        <taxon>Alphaproteobacteria</taxon>
        <taxon>Kordiimonadales</taxon>
        <taxon>Temperatibacteraceae</taxon>
        <taxon>Gimibacter</taxon>
    </lineage>
</organism>
<dbReference type="RefSeq" id="WP_289504094.1">
    <property type="nucleotide sequence ID" value="NZ_CP116805.1"/>
</dbReference>
<reference evidence="10" key="1">
    <citation type="submission" date="2023-01" db="EMBL/GenBank/DDBJ databases">
        <title>The genome sequence of Kordiimonadaceae bacterium 6D33.</title>
        <authorList>
            <person name="Liu Y."/>
        </authorList>
    </citation>
    <scope>NUCLEOTIDE SEQUENCE</scope>
    <source>
        <strain evidence="10">6D33</strain>
    </source>
</reference>
<keyword evidence="4" id="KW-0249">Electron transport</keyword>
<feature type="compositionally biased region" description="Low complexity" evidence="7">
    <location>
        <begin position="201"/>
        <end position="210"/>
    </location>
</feature>
<sequence>MDSFEWNKVFASVIAGALVIMVISTVSESIFHKEHAEKPAFTIEVADADAGADEAAAEEGPSLAVLLQTADPAKGERQFAKCKACHTVDQGGKNGTGPNLYGLIGRAIGGHEGFKYSSAVAGHGGEWTYELLDHWLASPKNTIPGNSMSFAGIGKADQRADLIAFLRQHADAPADLPVVEEAPAEEAPATEEAPAEEAPAEEAATAATGS</sequence>
<dbReference type="KEGG" id="gso:PH603_01210"/>
<dbReference type="AlphaFoldDB" id="A0AAF0BMC7"/>
<feature type="domain" description="Cytochrome c" evidence="9">
    <location>
        <begin position="70"/>
        <end position="170"/>
    </location>
</feature>
<dbReference type="InterPro" id="IPR002327">
    <property type="entry name" value="Cyt_c_1A/1B"/>
</dbReference>
<dbReference type="EMBL" id="CP116805">
    <property type="protein sequence ID" value="WCL54375.1"/>
    <property type="molecule type" value="Genomic_DNA"/>
</dbReference>
<name>A0AAF0BMC7_9PROT</name>
<keyword evidence="11" id="KW-1185">Reference proteome</keyword>
<keyword evidence="8" id="KW-1133">Transmembrane helix</keyword>
<evidence type="ECO:0000259" key="9">
    <source>
        <dbReference type="PROSITE" id="PS51007"/>
    </source>
</evidence>
<dbReference type="PANTHER" id="PTHR11961">
    <property type="entry name" value="CYTOCHROME C"/>
    <property type="match status" value="1"/>
</dbReference>
<evidence type="ECO:0000313" key="11">
    <source>
        <dbReference type="Proteomes" id="UP001217500"/>
    </source>
</evidence>
<keyword evidence="5 6" id="KW-0408">Iron</keyword>
<keyword evidence="8" id="KW-0472">Membrane</keyword>
<dbReference type="SUPFAM" id="SSF46626">
    <property type="entry name" value="Cytochrome c"/>
    <property type="match status" value="1"/>
</dbReference>
<feature type="transmembrane region" description="Helical" evidence="8">
    <location>
        <begin position="6"/>
        <end position="26"/>
    </location>
</feature>
<evidence type="ECO:0000256" key="5">
    <source>
        <dbReference type="ARBA" id="ARBA00023004"/>
    </source>
</evidence>
<evidence type="ECO:0000256" key="6">
    <source>
        <dbReference type="PROSITE-ProRule" id="PRU00433"/>
    </source>
</evidence>
<dbReference type="GO" id="GO:0046872">
    <property type="term" value="F:metal ion binding"/>
    <property type="evidence" value="ECO:0007669"/>
    <property type="project" value="UniProtKB-KW"/>
</dbReference>
<evidence type="ECO:0000313" key="10">
    <source>
        <dbReference type="EMBL" id="WCL54375.1"/>
    </source>
</evidence>
<dbReference type="InterPro" id="IPR009056">
    <property type="entry name" value="Cyt_c-like_dom"/>
</dbReference>
<dbReference type="GO" id="GO:0009055">
    <property type="term" value="F:electron transfer activity"/>
    <property type="evidence" value="ECO:0007669"/>
    <property type="project" value="InterPro"/>
</dbReference>
<keyword evidence="2 6" id="KW-0349">Heme</keyword>
<dbReference type="Proteomes" id="UP001217500">
    <property type="component" value="Chromosome"/>
</dbReference>
<gene>
    <name evidence="10" type="ORF">PH603_01210</name>
</gene>
<dbReference type="PROSITE" id="PS51007">
    <property type="entry name" value="CYTC"/>
    <property type="match status" value="1"/>
</dbReference>
<keyword evidence="3 6" id="KW-0479">Metal-binding</keyword>
<evidence type="ECO:0000256" key="4">
    <source>
        <dbReference type="ARBA" id="ARBA00022982"/>
    </source>
</evidence>
<evidence type="ECO:0000256" key="7">
    <source>
        <dbReference type="SAM" id="MobiDB-lite"/>
    </source>
</evidence>
<dbReference type="PRINTS" id="PR00604">
    <property type="entry name" value="CYTCHRMECIAB"/>
</dbReference>
<dbReference type="GO" id="GO:0020037">
    <property type="term" value="F:heme binding"/>
    <property type="evidence" value="ECO:0007669"/>
    <property type="project" value="InterPro"/>
</dbReference>
<evidence type="ECO:0000256" key="8">
    <source>
        <dbReference type="SAM" id="Phobius"/>
    </source>
</evidence>
<evidence type="ECO:0000256" key="2">
    <source>
        <dbReference type="ARBA" id="ARBA00022617"/>
    </source>
</evidence>
<proteinExistence type="predicted"/>
<dbReference type="Gene3D" id="1.10.760.10">
    <property type="entry name" value="Cytochrome c-like domain"/>
    <property type="match status" value="1"/>
</dbReference>
<dbReference type="InterPro" id="IPR036909">
    <property type="entry name" value="Cyt_c-like_dom_sf"/>
</dbReference>
<keyword evidence="8" id="KW-0812">Transmembrane</keyword>
<evidence type="ECO:0000256" key="1">
    <source>
        <dbReference type="ARBA" id="ARBA00022448"/>
    </source>
</evidence>
<dbReference type="Pfam" id="PF00034">
    <property type="entry name" value="Cytochrom_C"/>
    <property type="match status" value="1"/>
</dbReference>
<protein>
    <submittedName>
        <fullName evidence="10">Cytochrome c family protein</fullName>
    </submittedName>
</protein>
<feature type="region of interest" description="Disordered" evidence="7">
    <location>
        <begin position="174"/>
        <end position="210"/>
    </location>
</feature>
<accession>A0AAF0BMC7</accession>
<evidence type="ECO:0000256" key="3">
    <source>
        <dbReference type="ARBA" id="ARBA00022723"/>
    </source>
</evidence>